<feature type="region of interest" description="Disordered" evidence="5">
    <location>
        <begin position="1"/>
        <end position="76"/>
    </location>
</feature>
<dbReference type="GO" id="GO:0070490">
    <property type="term" value="P:protein pupylation"/>
    <property type="evidence" value="ECO:0007669"/>
    <property type="project" value="InterPro"/>
</dbReference>
<dbReference type="Proteomes" id="UP000294947">
    <property type="component" value="Unassembled WGS sequence"/>
</dbReference>
<sequence>MAAIRSRDTCLRPSARSVHEQPASRSTAKDTPAGRQRMRQEKPQRHGRHDDDEPTDPTPTGQDRRDKLEDNTEAMLDEIDDVLEENAAEFVRSYIQKGGE</sequence>
<evidence type="ECO:0000256" key="1">
    <source>
        <dbReference type="ARBA" id="ARBA00004707"/>
    </source>
</evidence>
<organism evidence="6 7">
    <name type="scientific">Saccharopolyspora elongata</name>
    <dbReference type="NCBI Taxonomy" id="2530387"/>
    <lineage>
        <taxon>Bacteria</taxon>
        <taxon>Bacillati</taxon>
        <taxon>Actinomycetota</taxon>
        <taxon>Actinomycetes</taxon>
        <taxon>Pseudonocardiales</taxon>
        <taxon>Pseudonocardiaceae</taxon>
        <taxon>Saccharopolyspora</taxon>
    </lineage>
</organism>
<evidence type="ECO:0000256" key="5">
    <source>
        <dbReference type="SAM" id="MobiDB-lite"/>
    </source>
</evidence>
<dbReference type="RefSeq" id="WP_132492828.1">
    <property type="nucleotide sequence ID" value="NZ_SMKW01000066.1"/>
</dbReference>
<dbReference type="Pfam" id="PF05639">
    <property type="entry name" value="Pup"/>
    <property type="match status" value="1"/>
</dbReference>
<name>A0A4R4YAM0_9PSEU</name>
<feature type="compositionally biased region" description="Basic and acidic residues" evidence="5">
    <location>
        <begin position="1"/>
        <end position="10"/>
    </location>
</feature>
<feature type="compositionally biased region" description="Basic and acidic residues" evidence="5">
    <location>
        <begin position="38"/>
        <end position="51"/>
    </location>
</feature>
<accession>A0A4R4YAM0</accession>
<dbReference type="NCBIfam" id="TIGR03687">
    <property type="entry name" value="pupylate_cterm"/>
    <property type="match status" value="1"/>
</dbReference>
<comment type="pathway">
    <text evidence="1">Protein degradation; proteasomal Pup-dependent pathway.</text>
</comment>
<evidence type="ECO:0000256" key="2">
    <source>
        <dbReference type="ARBA" id="ARBA00010616"/>
    </source>
</evidence>
<keyword evidence="7" id="KW-1185">Reference proteome</keyword>
<comment type="similarity">
    <text evidence="2">Belongs to the prokaryotic ubiquitin-like protein family.</text>
</comment>
<reference evidence="6 7" key="1">
    <citation type="submission" date="2019-03" db="EMBL/GenBank/DDBJ databases">
        <title>Draft genome sequences of novel Actinobacteria.</title>
        <authorList>
            <person name="Sahin N."/>
            <person name="Ay H."/>
            <person name="Saygin H."/>
        </authorList>
    </citation>
    <scope>NUCLEOTIDE SEQUENCE [LARGE SCALE GENOMIC DNA]</scope>
    <source>
        <strain evidence="6 7">7K502</strain>
    </source>
</reference>
<evidence type="ECO:0000256" key="3">
    <source>
        <dbReference type="ARBA" id="ARBA00016748"/>
    </source>
</evidence>
<dbReference type="GO" id="GO:0010498">
    <property type="term" value="P:proteasomal protein catabolic process"/>
    <property type="evidence" value="ECO:0007669"/>
    <property type="project" value="InterPro"/>
</dbReference>
<dbReference type="OrthoDB" id="3254977at2"/>
<protein>
    <recommendedName>
        <fullName evidence="3">Prokaryotic ubiquitin-like protein Pup</fullName>
    </recommendedName>
    <alternativeName>
        <fullName evidence="4">Bacterial ubiquitin-like modifier</fullName>
    </alternativeName>
</protein>
<dbReference type="AlphaFoldDB" id="A0A4R4YAM0"/>
<dbReference type="GO" id="GO:0070628">
    <property type="term" value="F:proteasome binding"/>
    <property type="evidence" value="ECO:0007669"/>
    <property type="project" value="InterPro"/>
</dbReference>
<evidence type="ECO:0000256" key="4">
    <source>
        <dbReference type="ARBA" id="ARBA00032321"/>
    </source>
</evidence>
<dbReference type="UniPathway" id="UPA00997"/>
<proteinExistence type="inferred from homology"/>
<dbReference type="GO" id="GO:0031386">
    <property type="term" value="F:protein tag activity"/>
    <property type="evidence" value="ECO:0007669"/>
    <property type="project" value="InterPro"/>
</dbReference>
<gene>
    <name evidence="6" type="ORF">E1288_34600</name>
</gene>
<dbReference type="InterPro" id="IPR008515">
    <property type="entry name" value="Ubiquitin-like_Pup"/>
</dbReference>
<evidence type="ECO:0000313" key="7">
    <source>
        <dbReference type="Proteomes" id="UP000294947"/>
    </source>
</evidence>
<evidence type="ECO:0000313" key="6">
    <source>
        <dbReference type="EMBL" id="TDD40874.1"/>
    </source>
</evidence>
<dbReference type="GO" id="GO:0019941">
    <property type="term" value="P:modification-dependent protein catabolic process"/>
    <property type="evidence" value="ECO:0007669"/>
    <property type="project" value="InterPro"/>
</dbReference>
<dbReference type="EMBL" id="SMKW01000066">
    <property type="protein sequence ID" value="TDD40874.1"/>
    <property type="molecule type" value="Genomic_DNA"/>
</dbReference>
<comment type="caution">
    <text evidence="6">The sequence shown here is derived from an EMBL/GenBank/DDBJ whole genome shotgun (WGS) entry which is preliminary data.</text>
</comment>